<dbReference type="SUPFAM" id="SSF55785">
    <property type="entry name" value="PYP-like sensor domain (PAS domain)"/>
    <property type="match status" value="2"/>
</dbReference>
<feature type="domain" description="PAS" evidence="3">
    <location>
        <begin position="17"/>
        <end position="83"/>
    </location>
</feature>
<dbReference type="Pfam" id="PF17853">
    <property type="entry name" value="GGDEF_2"/>
    <property type="match status" value="1"/>
</dbReference>
<dbReference type="InterPro" id="IPR041522">
    <property type="entry name" value="CdaR_GGDEF"/>
</dbReference>
<dbReference type="PANTHER" id="PTHR33744:SF1">
    <property type="entry name" value="DNA-BINDING TRANSCRIPTIONAL ACTIVATOR ADER"/>
    <property type="match status" value="1"/>
</dbReference>
<protein>
    <recommendedName>
        <fullName evidence="3">PAS domain-containing protein</fullName>
    </recommendedName>
</protein>
<sequence length="524" mass="59348">MEQGVEAGNEGSSFCGIANVLNHISDVFYIIDKEWRFIYVNKAVERITSKNSQELIGRNLWDIIDKNHNLILDKMLCKALNAQREVHFESAGSPTKGWSERHIYPTENGLVVIQHDITQRKQLEEKLQESEKKLVDFAKAMPDISFILDEDGTHVEVFGNNDLLLPKPREELKGLTLHQVFPQEQADVLLSGIRQTISTGKQHCLVREMRIGQRYIEGRAAPMSYQVNGKKTVAVVVIDVTERRKAERMLQSAYELQRKSDLFNDIISGKIPVGKKTITSAKTWGADFSLPMFCCLVDIAKSSDPFRKLDQKPNKLQFIRNNIIENLSGQPEYVVWDCRGYIGFLCQAGQNDGWEKSMEVAGSIQKRIEILMPCLAVTMGVGGIHMGPHSLGKSFEEAQIALFSTQCEDEKGPGIYHYRNLGVYQLLTTLGGKENASKYVRKMIGPLIDYDCGKGTSLLRTLEAILYCSNLKEAAQKLYLHHKTLVFRKQRIEKIIGNSLDPFETRLALATAIKLYKLNNFFNK</sequence>
<dbReference type="PROSITE" id="PS50112">
    <property type="entry name" value="PAS"/>
    <property type="match status" value="1"/>
</dbReference>
<keyword evidence="5" id="KW-1185">Reference proteome</keyword>
<dbReference type="InterPro" id="IPR042070">
    <property type="entry name" value="PucR_C-HTH_sf"/>
</dbReference>
<gene>
    <name evidence="4" type="ORF">DCMF_18395</name>
</gene>
<comment type="similarity">
    <text evidence="1">Belongs to the CdaR family.</text>
</comment>
<dbReference type="KEGG" id="fwa:DCMF_18395"/>
<dbReference type="OrthoDB" id="9807021at2"/>
<reference evidence="4 5" key="1">
    <citation type="submission" date="2016-10" db="EMBL/GenBank/DDBJ databases">
        <title>Complete Genome Sequence of Peptococcaceae strain DCMF.</title>
        <authorList>
            <person name="Edwards R.J."/>
            <person name="Holland S.I."/>
            <person name="Deshpande N.P."/>
            <person name="Wong Y.K."/>
            <person name="Ertan H."/>
            <person name="Manefield M."/>
            <person name="Russell T.L."/>
            <person name="Lee M.J."/>
        </authorList>
    </citation>
    <scope>NUCLEOTIDE SEQUENCE [LARGE SCALE GENOMIC DNA]</scope>
    <source>
        <strain evidence="4 5">DCMF</strain>
    </source>
</reference>
<dbReference type="Gene3D" id="3.30.450.20">
    <property type="entry name" value="PAS domain"/>
    <property type="match status" value="2"/>
</dbReference>
<name>A0A3G1KVH1_FORW1</name>
<dbReference type="Proteomes" id="UP000323521">
    <property type="component" value="Chromosome"/>
</dbReference>
<dbReference type="Pfam" id="PF08448">
    <property type="entry name" value="PAS_4"/>
    <property type="match status" value="2"/>
</dbReference>
<organism evidence="4 5">
    <name type="scientific">Formimonas warabiya</name>
    <dbReference type="NCBI Taxonomy" id="1761012"/>
    <lineage>
        <taxon>Bacteria</taxon>
        <taxon>Bacillati</taxon>
        <taxon>Bacillota</taxon>
        <taxon>Clostridia</taxon>
        <taxon>Eubacteriales</taxon>
        <taxon>Peptococcaceae</taxon>
        <taxon>Candidatus Formimonas</taxon>
    </lineage>
</organism>
<dbReference type="InterPro" id="IPR025736">
    <property type="entry name" value="PucR_C-HTH_dom"/>
</dbReference>
<evidence type="ECO:0000256" key="2">
    <source>
        <dbReference type="SAM" id="Coils"/>
    </source>
</evidence>
<dbReference type="NCBIfam" id="TIGR00229">
    <property type="entry name" value="sensory_box"/>
    <property type="match status" value="2"/>
</dbReference>
<keyword evidence="2" id="KW-0175">Coiled coil</keyword>
<dbReference type="Gene3D" id="1.10.10.2840">
    <property type="entry name" value="PucR C-terminal helix-turn-helix domain"/>
    <property type="match status" value="1"/>
</dbReference>
<feature type="coiled-coil region" evidence="2">
    <location>
        <begin position="113"/>
        <end position="140"/>
    </location>
</feature>
<dbReference type="Pfam" id="PF13556">
    <property type="entry name" value="HTH_30"/>
    <property type="match status" value="1"/>
</dbReference>
<evidence type="ECO:0000256" key="1">
    <source>
        <dbReference type="ARBA" id="ARBA00006754"/>
    </source>
</evidence>
<dbReference type="EMBL" id="CP017634">
    <property type="protein sequence ID" value="ATW26454.1"/>
    <property type="molecule type" value="Genomic_DNA"/>
</dbReference>
<dbReference type="PANTHER" id="PTHR33744">
    <property type="entry name" value="CARBOHYDRATE DIACID REGULATOR"/>
    <property type="match status" value="1"/>
</dbReference>
<evidence type="ECO:0000313" key="5">
    <source>
        <dbReference type="Proteomes" id="UP000323521"/>
    </source>
</evidence>
<dbReference type="InterPro" id="IPR051448">
    <property type="entry name" value="CdaR-like_regulators"/>
</dbReference>
<proteinExistence type="inferred from homology"/>
<dbReference type="CDD" id="cd00130">
    <property type="entry name" value="PAS"/>
    <property type="match status" value="2"/>
</dbReference>
<dbReference type="RefSeq" id="WP_148135768.1">
    <property type="nucleotide sequence ID" value="NZ_CP017634.1"/>
</dbReference>
<evidence type="ECO:0000313" key="4">
    <source>
        <dbReference type="EMBL" id="ATW26454.1"/>
    </source>
</evidence>
<evidence type="ECO:0000259" key="3">
    <source>
        <dbReference type="PROSITE" id="PS50112"/>
    </source>
</evidence>
<dbReference type="InterPro" id="IPR013656">
    <property type="entry name" value="PAS_4"/>
</dbReference>
<dbReference type="SMART" id="SM00091">
    <property type="entry name" value="PAS"/>
    <property type="match status" value="2"/>
</dbReference>
<dbReference type="AlphaFoldDB" id="A0A3G1KVH1"/>
<accession>A0A3G1KVH1</accession>
<dbReference type="InterPro" id="IPR000014">
    <property type="entry name" value="PAS"/>
</dbReference>
<dbReference type="InterPro" id="IPR035965">
    <property type="entry name" value="PAS-like_dom_sf"/>
</dbReference>